<dbReference type="RefSeq" id="WP_343207656.1">
    <property type="nucleotide sequence ID" value="NZ_JAHBGB010000003.1"/>
</dbReference>
<evidence type="ECO:0000313" key="3">
    <source>
        <dbReference type="EMBL" id="MFD2143586.1"/>
    </source>
</evidence>
<dbReference type="InterPro" id="IPR036291">
    <property type="entry name" value="NAD(P)-bd_dom_sf"/>
</dbReference>
<dbReference type="InterPro" id="IPR020843">
    <property type="entry name" value="ER"/>
</dbReference>
<dbReference type="PANTHER" id="PTHR44154:SF1">
    <property type="entry name" value="QUINONE OXIDOREDUCTASE"/>
    <property type="match status" value="1"/>
</dbReference>
<dbReference type="EC" id="1.-.-.-" evidence="3"/>
<dbReference type="CDD" id="cd05289">
    <property type="entry name" value="MDR_like_2"/>
    <property type="match status" value="1"/>
</dbReference>
<evidence type="ECO:0000259" key="2">
    <source>
        <dbReference type="SMART" id="SM00829"/>
    </source>
</evidence>
<dbReference type="InterPro" id="IPR011032">
    <property type="entry name" value="GroES-like_sf"/>
</dbReference>
<dbReference type="SUPFAM" id="SSF50129">
    <property type="entry name" value="GroES-like"/>
    <property type="match status" value="1"/>
</dbReference>
<evidence type="ECO:0000256" key="1">
    <source>
        <dbReference type="ARBA" id="ARBA00022857"/>
    </source>
</evidence>
<gene>
    <name evidence="3" type="ORF">ACFSNC_24645</name>
</gene>
<feature type="domain" description="Enoyl reductase (ER)" evidence="2">
    <location>
        <begin position="28"/>
        <end position="324"/>
    </location>
</feature>
<proteinExistence type="predicted"/>
<evidence type="ECO:0000313" key="4">
    <source>
        <dbReference type="Proteomes" id="UP001597299"/>
    </source>
</evidence>
<dbReference type="EMBL" id="JBHUHD010000004">
    <property type="protein sequence ID" value="MFD2143586.1"/>
    <property type="molecule type" value="Genomic_DNA"/>
</dbReference>
<sequence length="328" mass="33851">MDVSILTPRRPISHVRNLMTASRIHRYGPPGVIDLDVVERPHPAEGEVLVRVKAAGVSLLDAWIRAGRISPSAPLPLTLGSELAGVVAAVGPGVANFTPGDAVFGVSNPGFTGACAEYAVASTAMIAKQPGRLDFIDAASIPVVAVSAWQALFDHADLAAGQSVLIRGAASNIGAFAVQLAARAGLRVIATADDGDTAYVRGLGASVVINARSPRFEEAARDVDAVVDLVGGGAGRRSFSLLKRGGVLVSTVSAPDQEEAARYGVRALFFVAEVTTARLARIAAMIDAGELSTHIGAVLALAGVRVAHEMMEGARPHPRGKIVLRIGT</sequence>
<keyword evidence="4" id="KW-1185">Reference proteome</keyword>
<dbReference type="InterPro" id="IPR051603">
    <property type="entry name" value="Zinc-ADH_QOR/CCCR"/>
</dbReference>
<dbReference type="Gene3D" id="3.90.180.10">
    <property type="entry name" value="Medium-chain alcohol dehydrogenases, catalytic domain"/>
    <property type="match status" value="1"/>
</dbReference>
<dbReference type="PANTHER" id="PTHR44154">
    <property type="entry name" value="QUINONE OXIDOREDUCTASE"/>
    <property type="match status" value="1"/>
</dbReference>
<accession>A0ABW4Z5A1</accession>
<dbReference type="Gene3D" id="3.40.50.720">
    <property type="entry name" value="NAD(P)-binding Rossmann-like Domain"/>
    <property type="match status" value="1"/>
</dbReference>
<dbReference type="SMART" id="SM00829">
    <property type="entry name" value="PKS_ER"/>
    <property type="match status" value="1"/>
</dbReference>
<dbReference type="Pfam" id="PF13602">
    <property type="entry name" value="ADH_zinc_N_2"/>
    <property type="match status" value="1"/>
</dbReference>
<keyword evidence="1" id="KW-0521">NADP</keyword>
<name>A0ABW4Z5A1_9HYPH</name>
<dbReference type="Pfam" id="PF08240">
    <property type="entry name" value="ADH_N"/>
    <property type="match status" value="1"/>
</dbReference>
<dbReference type="InterPro" id="IPR013154">
    <property type="entry name" value="ADH-like_N"/>
</dbReference>
<dbReference type="SUPFAM" id="SSF51735">
    <property type="entry name" value="NAD(P)-binding Rossmann-fold domains"/>
    <property type="match status" value="1"/>
</dbReference>
<protein>
    <submittedName>
        <fullName evidence="3">NADP-dependent oxidoreductase</fullName>
        <ecNumber evidence="3">1.-.-.-</ecNumber>
    </submittedName>
</protein>
<comment type="caution">
    <text evidence="3">The sequence shown here is derived from an EMBL/GenBank/DDBJ whole genome shotgun (WGS) entry which is preliminary data.</text>
</comment>
<keyword evidence="3" id="KW-0560">Oxidoreductase</keyword>
<dbReference type="GO" id="GO:0016491">
    <property type="term" value="F:oxidoreductase activity"/>
    <property type="evidence" value="ECO:0007669"/>
    <property type="project" value="UniProtKB-KW"/>
</dbReference>
<organism evidence="3 4">
    <name type="scientific">Ancylobacter oerskovii</name>
    <dbReference type="NCBI Taxonomy" id="459519"/>
    <lineage>
        <taxon>Bacteria</taxon>
        <taxon>Pseudomonadati</taxon>
        <taxon>Pseudomonadota</taxon>
        <taxon>Alphaproteobacteria</taxon>
        <taxon>Hyphomicrobiales</taxon>
        <taxon>Xanthobacteraceae</taxon>
        <taxon>Ancylobacter</taxon>
    </lineage>
</organism>
<dbReference type="Proteomes" id="UP001597299">
    <property type="component" value="Unassembled WGS sequence"/>
</dbReference>
<reference evidence="4" key="1">
    <citation type="journal article" date="2019" name="Int. J. Syst. Evol. Microbiol.">
        <title>The Global Catalogue of Microorganisms (GCM) 10K type strain sequencing project: providing services to taxonomists for standard genome sequencing and annotation.</title>
        <authorList>
            <consortium name="The Broad Institute Genomics Platform"/>
            <consortium name="The Broad Institute Genome Sequencing Center for Infectious Disease"/>
            <person name="Wu L."/>
            <person name="Ma J."/>
        </authorList>
    </citation>
    <scope>NUCLEOTIDE SEQUENCE [LARGE SCALE GENOMIC DNA]</scope>
    <source>
        <strain evidence="4">CCM 7435</strain>
    </source>
</reference>